<proteinExistence type="predicted"/>
<dbReference type="Proteomes" id="UP000035489">
    <property type="component" value="Unassembled WGS sequence"/>
</dbReference>
<dbReference type="AlphaFoldDB" id="A0A0H1RCJ8"/>
<name>A0A0H1RCJ8_9HYPH</name>
<evidence type="ECO:0000313" key="2">
    <source>
        <dbReference type="Proteomes" id="UP000035489"/>
    </source>
</evidence>
<dbReference type="EMBL" id="LCYG01000088">
    <property type="protein sequence ID" value="KLK90307.1"/>
    <property type="molecule type" value="Genomic_DNA"/>
</dbReference>
<evidence type="ECO:0000313" key="1">
    <source>
        <dbReference type="EMBL" id="KLK90307.1"/>
    </source>
</evidence>
<organism evidence="1 2">
    <name type="scientific">Microvirga vignae</name>
    <dbReference type="NCBI Taxonomy" id="1225564"/>
    <lineage>
        <taxon>Bacteria</taxon>
        <taxon>Pseudomonadati</taxon>
        <taxon>Pseudomonadota</taxon>
        <taxon>Alphaproteobacteria</taxon>
        <taxon>Hyphomicrobiales</taxon>
        <taxon>Methylobacteriaceae</taxon>
        <taxon>Microvirga</taxon>
    </lineage>
</organism>
<accession>A0A0H1RCJ8</accession>
<protein>
    <submittedName>
        <fullName evidence="1">Uncharacterized protein</fullName>
    </submittedName>
</protein>
<sequence length="433" mass="43071">MPKLLRLRAQFPDEGAMSGSAESDEELVSGRVNRSNDQTTIWAENKFTTVNIGPFEVEWFRTEFGGPVIFLAEVAKDSENEEGEFRPSAPLDGIMGVGWSAEHAGQSGGTGVIGIGGAVGGRGVFGKGGEGGPGVVGDAGGAATGLMGFGGPRSGTGVFGLGSGGDRLLRHGRGGTGVHGVGGHALLQPGPDDVPPGVGVFGQGGRILESNPDRILLGTGVIGVGGDAGNKDMPSANNAGSAGVFGQGADAKINTIVDGSTTTSDGPAEPGAGVIGRGGVATGDRLPPAAGVIGLAGGHDKPSIWETGNTGVFGRGPTGVRGVGISGHGVGGKSDTDRGGVFSSDEVAQMQLIPKRIGTRLPEGSSVTPVGISGSALQQGVVSLPKNGQGGDLMALMDDSRICTLWFCVRSGDGSAPARWAQVLMGPSFDGQA</sequence>
<comment type="caution">
    <text evidence="1">The sequence shown here is derived from an EMBL/GenBank/DDBJ whole genome shotgun (WGS) entry which is preliminary data.</text>
</comment>
<reference evidence="1 2" key="1">
    <citation type="submission" date="2015-05" db="EMBL/GenBank/DDBJ databases">
        <title>Draft genome sequence of Microvirga vignae strain BR3299, a novel nitrogen fixing bacteria isolated from Brazil semi-aired region.</title>
        <authorList>
            <person name="Zilli J.E."/>
            <person name="Passos S.R."/>
            <person name="Leite J."/>
            <person name="Baldani J.I."/>
            <person name="Xavier G.R."/>
            <person name="Rumjaneck N.G."/>
            <person name="Simoes-Araujo J.L."/>
        </authorList>
    </citation>
    <scope>NUCLEOTIDE SEQUENCE [LARGE SCALE GENOMIC DNA]</scope>
    <source>
        <strain evidence="1 2">BR3299</strain>
    </source>
</reference>
<gene>
    <name evidence="1" type="ORF">AA309_26345</name>
</gene>
<keyword evidence="2" id="KW-1185">Reference proteome</keyword>
<dbReference type="PATRIC" id="fig|1225564.3.peg.6859"/>